<dbReference type="EMBL" id="CT573071">
    <property type="protein sequence ID" value="CAJ74566.1"/>
    <property type="molecule type" value="Genomic_DNA"/>
</dbReference>
<accession>Q1Q3I0</accession>
<reference evidence="1" key="2">
    <citation type="submission" date="2006-01" db="EMBL/GenBank/DDBJ databases">
        <authorList>
            <person name="Genoscope"/>
        </authorList>
    </citation>
    <scope>NUCLEOTIDE SEQUENCE</scope>
</reference>
<sequence length="21" mass="2563">MYIIYIFQEGLQMEQLIGMKN</sequence>
<organism evidence="1">
    <name type="scientific">Kuenenia stuttgartiensis</name>
    <dbReference type="NCBI Taxonomy" id="174633"/>
    <lineage>
        <taxon>Bacteria</taxon>
        <taxon>Pseudomonadati</taxon>
        <taxon>Planctomycetota</taxon>
        <taxon>Candidatus Brocadiia</taxon>
        <taxon>Candidatus Brocadiales</taxon>
        <taxon>Candidatus Brocadiaceae</taxon>
        <taxon>Candidatus Kuenenia</taxon>
    </lineage>
</organism>
<evidence type="ECO:0000313" key="1">
    <source>
        <dbReference type="EMBL" id="CAJ74566.1"/>
    </source>
</evidence>
<gene>
    <name evidence="1" type="ORF">kuste3803</name>
</gene>
<protein>
    <submittedName>
        <fullName evidence="1">Uncharacterized protein</fullName>
    </submittedName>
</protein>
<name>Q1Q3I0_KUEST</name>
<dbReference type="AlphaFoldDB" id="Q1Q3I0"/>
<reference evidence="1" key="1">
    <citation type="journal article" date="2006" name="Nature">
        <title>Deciphering the evolution and metabolism of an anammox bacterium from a community genome.</title>
        <authorList>
            <person name="Strous M."/>
            <person name="Pelletier E."/>
            <person name="Mangenot S."/>
            <person name="Rattei T."/>
            <person name="Lehner A."/>
            <person name="Taylor M.W."/>
            <person name="Horn M."/>
            <person name="Daims H."/>
            <person name="Bartol-Mavel D."/>
            <person name="Wincker P."/>
            <person name="Barbe V."/>
            <person name="Fonknechten N."/>
            <person name="Vallenet D."/>
            <person name="Segurens B."/>
            <person name="Schenowitz-Truong C."/>
            <person name="Medigue C."/>
            <person name="Collingro A."/>
            <person name="Snel B."/>
            <person name="Dutilh B.E."/>
            <person name="OpDenCamp H.J.M."/>
            <person name="vanDerDrift C."/>
            <person name="Cirpus I."/>
            <person name="vanDePas-Schoonen K.T."/>
            <person name="Harhangi H.R."/>
            <person name="vanNiftrik L."/>
            <person name="Schmid M."/>
            <person name="Keltjens J."/>
            <person name="vanDeVossenberg J."/>
            <person name="Kartal B."/>
            <person name="Meier H."/>
            <person name="Frishman D."/>
            <person name="Huynen M.A."/>
            <person name="Mewes H."/>
            <person name="Weissenbach J."/>
            <person name="Jetten M.S.M."/>
            <person name="Wagner M."/>
            <person name="LePaslier D."/>
        </authorList>
    </citation>
    <scope>NUCLEOTIDE SEQUENCE</scope>
</reference>
<proteinExistence type="predicted"/>